<protein>
    <submittedName>
        <fullName evidence="1">Uncharacterized protein</fullName>
    </submittedName>
</protein>
<sequence length="103" mass="11242">MDESGAAGPCISELGRVFSFSAISACWTSLIRDCVRHRRQCAICPLSHLLRHKYLPDVLVPSASQSTVPQRIRSAMKPLARSPSITRSACSIRRMSTDADAAI</sequence>
<evidence type="ECO:0000313" key="2">
    <source>
        <dbReference type="Proteomes" id="UP000008370"/>
    </source>
</evidence>
<gene>
    <name evidence="1" type="ORF">PHACADRAFT_178089</name>
</gene>
<dbReference type="AlphaFoldDB" id="K5UNX7"/>
<dbReference type="HOGENOM" id="CLU_2264666_0_0_1"/>
<dbReference type="RefSeq" id="XP_007400600.1">
    <property type="nucleotide sequence ID" value="XM_007400538.1"/>
</dbReference>
<proteinExistence type="predicted"/>
<organism evidence="1 2">
    <name type="scientific">Phanerochaete carnosa (strain HHB-10118-sp)</name>
    <name type="common">White-rot fungus</name>
    <name type="synonym">Peniophora carnosa</name>
    <dbReference type="NCBI Taxonomy" id="650164"/>
    <lineage>
        <taxon>Eukaryota</taxon>
        <taxon>Fungi</taxon>
        <taxon>Dikarya</taxon>
        <taxon>Basidiomycota</taxon>
        <taxon>Agaricomycotina</taxon>
        <taxon>Agaricomycetes</taxon>
        <taxon>Polyporales</taxon>
        <taxon>Phanerochaetaceae</taxon>
        <taxon>Phanerochaete</taxon>
    </lineage>
</organism>
<dbReference type="GeneID" id="18909836"/>
<accession>K5UNX7</accession>
<keyword evidence="2" id="KW-1185">Reference proteome</keyword>
<name>K5UNX7_PHACS</name>
<dbReference type="EMBL" id="JH930477">
    <property type="protein sequence ID" value="EKM51461.1"/>
    <property type="molecule type" value="Genomic_DNA"/>
</dbReference>
<dbReference type="InParanoid" id="K5UNX7"/>
<dbReference type="Proteomes" id="UP000008370">
    <property type="component" value="Unassembled WGS sequence"/>
</dbReference>
<dbReference type="KEGG" id="pco:PHACADRAFT_178089"/>
<evidence type="ECO:0000313" key="1">
    <source>
        <dbReference type="EMBL" id="EKM51461.1"/>
    </source>
</evidence>
<reference evidence="1 2" key="1">
    <citation type="journal article" date="2012" name="BMC Genomics">
        <title>Comparative genomics of the white-rot fungi, Phanerochaete carnosa and P. chrysosporium, to elucidate the genetic basis of the distinct wood types they colonize.</title>
        <authorList>
            <person name="Suzuki H."/>
            <person name="MacDonald J."/>
            <person name="Syed K."/>
            <person name="Salamov A."/>
            <person name="Hori C."/>
            <person name="Aerts A."/>
            <person name="Henrissat B."/>
            <person name="Wiebenga A."/>
            <person name="vanKuyk P.A."/>
            <person name="Barry K."/>
            <person name="Lindquist E."/>
            <person name="LaButti K."/>
            <person name="Lapidus A."/>
            <person name="Lucas S."/>
            <person name="Coutinho P."/>
            <person name="Gong Y."/>
            <person name="Samejima M."/>
            <person name="Mahadevan R."/>
            <person name="Abou-Zaid M."/>
            <person name="de Vries R.P."/>
            <person name="Igarashi K."/>
            <person name="Yadav J.S."/>
            <person name="Grigoriev I.V."/>
            <person name="Master E.R."/>
        </authorList>
    </citation>
    <scope>NUCLEOTIDE SEQUENCE [LARGE SCALE GENOMIC DNA]</scope>
    <source>
        <strain evidence="1 2">HHB-10118-sp</strain>
    </source>
</reference>